<feature type="transmembrane region" description="Helical" evidence="7">
    <location>
        <begin position="447"/>
        <end position="468"/>
    </location>
</feature>
<dbReference type="InterPro" id="IPR003663">
    <property type="entry name" value="Sugar/inositol_transpt"/>
</dbReference>
<feature type="transmembrane region" description="Helical" evidence="7">
    <location>
        <begin position="45"/>
        <end position="69"/>
    </location>
</feature>
<gene>
    <name evidence="9" type="ORF">SAMN03080594_10879</name>
</gene>
<dbReference type="PRINTS" id="PR00171">
    <property type="entry name" value="SUGRTRNSPORT"/>
</dbReference>
<dbReference type="PANTHER" id="PTHR48023:SF4">
    <property type="entry name" value="D-XYLOSE-PROTON SYMPORTER-LIKE 2"/>
    <property type="match status" value="1"/>
</dbReference>
<feature type="transmembrane region" description="Helical" evidence="7">
    <location>
        <begin position="298"/>
        <end position="321"/>
    </location>
</feature>
<dbReference type="InterPro" id="IPR020846">
    <property type="entry name" value="MFS_dom"/>
</dbReference>
<evidence type="ECO:0000256" key="3">
    <source>
        <dbReference type="ARBA" id="ARBA00022448"/>
    </source>
</evidence>
<name>A0A1M5F0B3_9FLAO</name>
<feature type="transmembrane region" description="Helical" evidence="7">
    <location>
        <begin position="101"/>
        <end position="122"/>
    </location>
</feature>
<dbReference type="InterPro" id="IPR005829">
    <property type="entry name" value="Sugar_transporter_CS"/>
</dbReference>
<dbReference type="SUPFAM" id="SSF103473">
    <property type="entry name" value="MFS general substrate transporter"/>
    <property type="match status" value="1"/>
</dbReference>
<evidence type="ECO:0000256" key="5">
    <source>
        <dbReference type="ARBA" id="ARBA00022989"/>
    </source>
</evidence>
<dbReference type="InterPro" id="IPR036259">
    <property type="entry name" value="MFS_trans_sf"/>
</dbReference>
<feature type="transmembrane region" description="Helical" evidence="7">
    <location>
        <begin position="177"/>
        <end position="198"/>
    </location>
</feature>
<feature type="transmembrane region" description="Helical" evidence="7">
    <location>
        <begin position="134"/>
        <end position="157"/>
    </location>
</feature>
<dbReference type="EMBL" id="FQUX01000008">
    <property type="protein sequence ID" value="SHF84651.1"/>
    <property type="molecule type" value="Genomic_DNA"/>
</dbReference>
<dbReference type="InterPro" id="IPR005828">
    <property type="entry name" value="MFS_sugar_transport-like"/>
</dbReference>
<reference evidence="10" key="1">
    <citation type="submission" date="2016-11" db="EMBL/GenBank/DDBJ databases">
        <authorList>
            <person name="Varghese N."/>
            <person name="Submissions S."/>
        </authorList>
    </citation>
    <scope>NUCLEOTIDE SEQUENCE [LARGE SCALE GENOMIC DNA]</scope>
    <source>
        <strain evidence="10">DSM 17539</strain>
    </source>
</reference>
<dbReference type="OrthoDB" id="9783823at2"/>
<protein>
    <submittedName>
        <fullName evidence="9">MFS transporter, sugar porter (SP) family</fullName>
    </submittedName>
</protein>
<evidence type="ECO:0000256" key="2">
    <source>
        <dbReference type="ARBA" id="ARBA00010992"/>
    </source>
</evidence>
<keyword evidence="10" id="KW-1185">Reference proteome</keyword>
<feature type="transmembrane region" description="Helical" evidence="7">
    <location>
        <begin position="261"/>
        <end position="286"/>
    </location>
</feature>
<keyword evidence="6 7" id="KW-0472">Membrane</keyword>
<feature type="domain" description="Major facilitator superfamily (MFS) profile" evidence="8">
    <location>
        <begin position="11"/>
        <end position="507"/>
    </location>
</feature>
<feature type="transmembrane region" description="Helical" evidence="7">
    <location>
        <begin position="330"/>
        <end position="348"/>
    </location>
</feature>
<dbReference type="GO" id="GO:0016020">
    <property type="term" value="C:membrane"/>
    <property type="evidence" value="ECO:0007669"/>
    <property type="project" value="UniProtKB-SubCell"/>
</dbReference>
<dbReference type="AlphaFoldDB" id="A0A1M5F0B3"/>
<sequence>MGSYQSKAFTYATIVAMGGFIFGLDAAVISGTVNYITQEFGLSELQLGTAVSAPALGVLFALPLAGWACDRLGRKITLQFVAVLYLFSAVASALAPSFWALVIARFIGGLAFSSISLASMYIGEIAPAKWRGKLVSMTQINIVVGLSAAYFVNYLILQAAGSGAAWVDNWGLTEYTWRWMLGSEIIPALIWLVLLFLIPESPSWLVMTGNIVQAKKNLRRIVPEEEILLHIQDTQKSLELTGENRSMVTQLKEIFAKPMRATLIIAVTIAIVQQATGINAILFYAPTVFEQLGLGTDAAFVQAIWIGLTSIIFTLLALLLIDKVGRRPMIIWGMVWIIISLGMCSYGFKTARYTLTEKAILEMTDIPDRNRLLVLTDKEYTSDTEFKQALKESLGDKDVREHSSLLIQKAATLNATLILIGLLSFIAAFHFSVGPIMWVLFSEIFPISLRGVAIPFFTLITSLTNYLVQQFFPWQLATMGGSAIFLFYALMVAVGLIILYRYLRETKNMTIEEIQLALQKK</sequence>
<evidence type="ECO:0000256" key="1">
    <source>
        <dbReference type="ARBA" id="ARBA00004141"/>
    </source>
</evidence>
<dbReference type="Proteomes" id="UP000184406">
    <property type="component" value="Unassembled WGS sequence"/>
</dbReference>
<proteinExistence type="inferred from homology"/>
<dbReference type="Pfam" id="PF00083">
    <property type="entry name" value="Sugar_tr"/>
    <property type="match status" value="2"/>
</dbReference>
<dbReference type="PROSITE" id="PS50850">
    <property type="entry name" value="MFS"/>
    <property type="match status" value="1"/>
</dbReference>
<feature type="transmembrane region" description="Helical" evidence="7">
    <location>
        <begin position="76"/>
        <end position="95"/>
    </location>
</feature>
<comment type="subcellular location">
    <subcellularLocation>
        <location evidence="1">Membrane</location>
        <topology evidence="1">Multi-pass membrane protein</topology>
    </subcellularLocation>
</comment>
<keyword evidence="3" id="KW-0813">Transport</keyword>
<evidence type="ECO:0000259" key="8">
    <source>
        <dbReference type="PROSITE" id="PS50850"/>
    </source>
</evidence>
<evidence type="ECO:0000313" key="9">
    <source>
        <dbReference type="EMBL" id="SHF84651.1"/>
    </source>
</evidence>
<feature type="transmembrane region" description="Helical" evidence="7">
    <location>
        <begin position="12"/>
        <end position="33"/>
    </location>
</feature>
<accession>A0A1M5F0B3</accession>
<evidence type="ECO:0000313" key="10">
    <source>
        <dbReference type="Proteomes" id="UP000184406"/>
    </source>
</evidence>
<comment type="similarity">
    <text evidence="2">Belongs to the major facilitator superfamily. Sugar transporter (TC 2.A.1.1) family.</text>
</comment>
<dbReference type="InterPro" id="IPR050820">
    <property type="entry name" value="MFS_Sugar_Transporter"/>
</dbReference>
<organism evidence="9 10">
    <name type="scientific">Arenibacter palladensis</name>
    <dbReference type="NCBI Taxonomy" id="237373"/>
    <lineage>
        <taxon>Bacteria</taxon>
        <taxon>Pseudomonadati</taxon>
        <taxon>Bacteroidota</taxon>
        <taxon>Flavobacteriia</taxon>
        <taxon>Flavobacteriales</taxon>
        <taxon>Flavobacteriaceae</taxon>
        <taxon>Arenibacter</taxon>
    </lineage>
</organism>
<keyword evidence="4 7" id="KW-0812">Transmembrane</keyword>
<keyword evidence="5 7" id="KW-1133">Transmembrane helix</keyword>
<dbReference type="RefSeq" id="WP_072864252.1">
    <property type="nucleotide sequence ID" value="NZ_FQUX01000008.1"/>
</dbReference>
<evidence type="ECO:0000256" key="6">
    <source>
        <dbReference type="ARBA" id="ARBA00023136"/>
    </source>
</evidence>
<dbReference type="PROSITE" id="PS00216">
    <property type="entry name" value="SUGAR_TRANSPORT_1"/>
    <property type="match status" value="1"/>
</dbReference>
<feature type="transmembrane region" description="Helical" evidence="7">
    <location>
        <begin position="415"/>
        <end position="440"/>
    </location>
</feature>
<evidence type="ECO:0000256" key="7">
    <source>
        <dbReference type="SAM" id="Phobius"/>
    </source>
</evidence>
<evidence type="ECO:0000256" key="4">
    <source>
        <dbReference type="ARBA" id="ARBA00022692"/>
    </source>
</evidence>
<dbReference type="GO" id="GO:0022857">
    <property type="term" value="F:transmembrane transporter activity"/>
    <property type="evidence" value="ECO:0007669"/>
    <property type="project" value="InterPro"/>
</dbReference>
<feature type="transmembrane region" description="Helical" evidence="7">
    <location>
        <begin position="474"/>
        <end position="500"/>
    </location>
</feature>
<dbReference type="Gene3D" id="1.20.1250.20">
    <property type="entry name" value="MFS general substrate transporter like domains"/>
    <property type="match status" value="1"/>
</dbReference>
<dbReference type="PANTHER" id="PTHR48023">
    <property type="entry name" value="D-XYLOSE-PROTON SYMPORTER-LIKE 2"/>
    <property type="match status" value="1"/>
</dbReference>